<keyword evidence="14" id="KW-1185">Reference proteome</keyword>
<keyword evidence="7" id="KW-1015">Disulfide bond</keyword>
<organism evidence="13 14">
    <name type="scientific">Terrapene triunguis</name>
    <name type="common">Three-toed box turtle</name>
    <dbReference type="NCBI Taxonomy" id="2587831"/>
    <lineage>
        <taxon>Eukaryota</taxon>
        <taxon>Metazoa</taxon>
        <taxon>Chordata</taxon>
        <taxon>Craniata</taxon>
        <taxon>Vertebrata</taxon>
        <taxon>Euteleostomi</taxon>
        <taxon>Archelosauria</taxon>
        <taxon>Testudinata</taxon>
        <taxon>Testudines</taxon>
        <taxon>Cryptodira</taxon>
        <taxon>Durocryptodira</taxon>
        <taxon>Testudinoidea</taxon>
        <taxon>Emydidae</taxon>
        <taxon>Terrapene</taxon>
    </lineage>
</organism>
<protein>
    <recommendedName>
        <fullName evidence="15">Butyrophilin subfamily 1 member A1</fullName>
    </recommendedName>
</protein>
<evidence type="ECO:0000256" key="10">
    <source>
        <dbReference type="SAM" id="MobiDB-lite"/>
    </source>
</evidence>
<keyword evidence="6" id="KW-0472">Membrane</keyword>
<sequence length="431" mass="47503">AQFTVAGPDHPVIASLGGEAILPCHLSPRMSAENMEVRWFRSQFSAVVHLYHDGQDQYGEQMPEYRARTELLRDHITNGSVSLRIRNVRLSDNGQYKCFFLSSVSYEEAILELQVAGLGSAPAISVEGHQDGGIRVVCRSAGWYPQPEAQWRDLQGQLLPSASEKISQEANDLLAEFFELEEGPVWLLWSDLGRVLLGNKLNPTGPSSALSAAQCEVGSVVCCSVSETHSQESPAPGSDSVTLSPVDVTLDPDTANPYLVLSEDRKSVRRGDTRQDLPDNPERFDTYPEVLGTEGFAGGRRYWEVEVGDKIEWDLGVCRESVSRKGQVTATPQDGFWIMGLYDGEYKAFTSPPTPLPVSIRPSRVGIFLDYEAGEVSFYNVTDRSHLFTFNRTFSGMLRPYFCPSFNAGGKNASPLIICPVPDQARGNLCP</sequence>
<proteinExistence type="inferred from homology"/>
<dbReference type="Pfam" id="PF00622">
    <property type="entry name" value="SPRY"/>
    <property type="match status" value="1"/>
</dbReference>
<dbReference type="Proteomes" id="UP000472274">
    <property type="component" value="Unplaced"/>
</dbReference>
<feature type="domain" description="B30.2/SPRY" evidence="11">
    <location>
        <begin position="228"/>
        <end position="423"/>
    </location>
</feature>
<dbReference type="GO" id="GO:0050852">
    <property type="term" value="P:T cell receptor signaling pathway"/>
    <property type="evidence" value="ECO:0007669"/>
    <property type="project" value="TreeGrafter"/>
</dbReference>
<reference evidence="13" key="1">
    <citation type="submission" date="2025-08" db="UniProtKB">
        <authorList>
            <consortium name="Ensembl"/>
        </authorList>
    </citation>
    <scope>IDENTIFICATION</scope>
</reference>
<dbReference type="PANTHER" id="PTHR24100:SF149">
    <property type="entry name" value="BG-LIKE ANTIGEN 1-RELATED"/>
    <property type="match status" value="1"/>
</dbReference>
<evidence type="ECO:0000259" key="12">
    <source>
        <dbReference type="PROSITE" id="PS50835"/>
    </source>
</evidence>
<dbReference type="InterPro" id="IPR043136">
    <property type="entry name" value="B30.2/SPRY_sf"/>
</dbReference>
<dbReference type="SUPFAM" id="SSF49899">
    <property type="entry name" value="Concanavalin A-like lectins/glucanases"/>
    <property type="match status" value="1"/>
</dbReference>
<evidence type="ECO:0000256" key="8">
    <source>
        <dbReference type="ARBA" id="ARBA00023180"/>
    </source>
</evidence>
<evidence type="ECO:0000256" key="1">
    <source>
        <dbReference type="ARBA" id="ARBA00004479"/>
    </source>
</evidence>
<keyword evidence="3" id="KW-0812">Transmembrane</keyword>
<dbReference type="AlphaFoldDB" id="A0A674JZ12"/>
<dbReference type="InterPro" id="IPR001870">
    <property type="entry name" value="B30.2/SPRY"/>
</dbReference>
<dbReference type="InterPro" id="IPR003599">
    <property type="entry name" value="Ig_sub"/>
</dbReference>
<dbReference type="FunFam" id="2.60.40.10:FF:000208">
    <property type="entry name" value="Butyrophilin subfamily 1 member A1"/>
    <property type="match status" value="1"/>
</dbReference>
<dbReference type="Gene3D" id="2.60.40.10">
    <property type="entry name" value="Immunoglobulins"/>
    <property type="match status" value="2"/>
</dbReference>
<evidence type="ECO:0000256" key="2">
    <source>
        <dbReference type="ARBA" id="ARBA00007591"/>
    </source>
</evidence>
<dbReference type="SMART" id="SM00449">
    <property type="entry name" value="SPRY"/>
    <property type="match status" value="1"/>
</dbReference>
<dbReference type="PRINTS" id="PR01407">
    <property type="entry name" value="BUTYPHLNCDUF"/>
</dbReference>
<dbReference type="PANTHER" id="PTHR24100">
    <property type="entry name" value="BUTYROPHILIN"/>
    <property type="match status" value="1"/>
</dbReference>
<keyword evidence="9" id="KW-0393">Immunoglobulin domain</keyword>
<dbReference type="Pfam" id="PF13765">
    <property type="entry name" value="PRY"/>
    <property type="match status" value="1"/>
</dbReference>
<accession>A0A674JZ12</accession>
<name>A0A674JZ12_9SAUR</name>
<dbReference type="GeneTree" id="ENSGT00940000153527"/>
<evidence type="ECO:0000313" key="14">
    <source>
        <dbReference type="Proteomes" id="UP000472274"/>
    </source>
</evidence>
<evidence type="ECO:0000256" key="3">
    <source>
        <dbReference type="ARBA" id="ARBA00022692"/>
    </source>
</evidence>
<dbReference type="InterPro" id="IPR013783">
    <property type="entry name" value="Ig-like_fold"/>
</dbReference>
<dbReference type="InterPro" id="IPR003879">
    <property type="entry name" value="Butyrophylin_SPRY"/>
</dbReference>
<evidence type="ECO:0000313" key="13">
    <source>
        <dbReference type="Ensembl" id="ENSTMTP00000025878.1"/>
    </source>
</evidence>
<dbReference type="GO" id="GO:0001817">
    <property type="term" value="P:regulation of cytokine production"/>
    <property type="evidence" value="ECO:0007669"/>
    <property type="project" value="TreeGrafter"/>
</dbReference>
<feature type="domain" description="Ig-like" evidence="12">
    <location>
        <begin position="8"/>
        <end position="98"/>
    </location>
</feature>
<evidence type="ECO:0000256" key="9">
    <source>
        <dbReference type="ARBA" id="ARBA00023319"/>
    </source>
</evidence>
<dbReference type="Pfam" id="PF22705">
    <property type="entry name" value="C2-set_3"/>
    <property type="match status" value="1"/>
</dbReference>
<dbReference type="GO" id="GO:0009897">
    <property type="term" value="C:external side of plasma membrane"/>
    <property type="evidence" value="ECO:0007669"/>
    <property type="project" value="TreeGrafter"/>
</dbReference>
<reference evidence="13" key="2">
    <citation type="submission" date="2025-09" db="UniProtKB">
        <authorList>
            <consortium name="Ensembl"/>
        </authorList>
    </citation>
    <scope>IDENTIFICATION</scope>
</reference>
<dbReference type="SMART" id="SM00589">
    <property type="entry name" value="PRY"/>
    <property type="match status" value="1"/>
</dbReference>
<evidence type="ECO:0000256" key="7">
    <source>
        <dbReference type="ARBA" id="ARBA00023157"/>
    </source>
</evidence>
<evidence type="ECO:0000256" key="5">
    <source>
        <dbReference type="ARBA" id="ARBA00022989"/>
    </source>
</evidence>
<dbReference type="PROSITE" id="PS50835">
    <property type="entry name" value="IG_LIKE"/>
    <property type="match status" value="1"/>
</dbReference>
<keyword evidence="8" id="KW-0325">Glycoprotein</keyword>
<dbReference type="GO" id="GO:0005102">
    <property type="term" value="F:signaling receptor binding"/>
    <property type="evidence" value="ECO:0007669"/>
    <property type="project" value="TreeGrafter"/>
</dbReference>
<evidence type="ECO:0008006" key="15">
    <source>
        <dbReference type="Google" id="ProtNLM"/>
    </source>
</evidence>
<comment type="similarity">
    <text evidence="2">Belongs to the immunoglobulin superfamily. BTN/MOG family.</text>
</comment>
<dbReference type="InterPro" id="IPR036179">
    <property type="entry name" value="Ig-like_dom_sf"/>
</dbReference>
<dbReference type="CDD" id="cd13745">
    <property type="entry name" value="SPRY_PRY_TRIM39"/>
    <property type="match status" value="1"/>
</dbReference>
<dbReference type="CDD" id="cd05713">
    <property type="entry name" value="IgV_MOG_like"/>
    <property type="match status" value="1"/>
</dbReference>
<dbReference type="SUPFAM" id="SSF48726">
    <property type="entry name" value="Immunoglobulin"/>
    <property type="match status" value="1"/>
</dbReference>
<dbReference type="InterPro" id="IPR006574">
    <property type="entry name" value="PRY"/>
</dbReference>
<dbReference type="FunFam" id="2.60.40.10:FF:000088">
    <property type="entry name" value="Butyrophilin subfamily 1 member A1"/>
    <property type="match status" value="1"/>
</dbReference>
<dbReference type="InterPro" id="IPR013106">
    <property type="entry name" value="Ig_V-set"/>
</dbReference>
<feature type="compositionally biased region" description="Basic and acidic residues" evidence="10">
    <location>
        <begin position="262"/>
        <end position="286"/>
    </location>
</feature>
<comment type="subcellular location">
    <subcellularLocation>
        <location evidence="1">Membrane</location>
        <topology evidence="1">Single-pass type I membrane protein</topology>
    </subcellularLocation>
</comment>
<dbReference type="SMART" id="SM00406">
    <property type="entry name" value="IGv"/>
    <property type="match status" value="1"/>
</dbReference>
<evidence type="ECO:0000259" key="11">
    <source>
        <dbReference type="PROSITE" id="PS50188"/>
    </source>
</evidence>
<evidence type="ECO:0000256" key="6">
    <source>
        <dbReference type="ARBA" id="ARBA00023136"/>
    </source>
</evidence>
<dbReference type="InterPro" id="IPR053896">
    <property type="entry name" value="BTN3A2-like_Ig-C"/>
</dbReference>
<dbReference type="InterPro" id="IPR007110">
    <property type="entry name" value="Ig-like_dom"/>
</dbReference>
<dbReference type="InterPro" id="IPR035033">
    <property type="entry name" value="PRY/SPRY_TRIM39"/>
</dbReference>
<dbReference type="InterPro" id="IPR013320">
    <property type="entry name" value="ConA-like_dom_sf"/>
</dbReference>
<keyword evidence="4" id="KW-0732">Signal</keyword>
<dbReference type="FunFam" id="2.60.120.920:FF:000004">
    <property type="entry name" value="Butyrophilin subfamily 1 member A1"/>
    <property type="match status" value="1"/>
</dbReference>
<dbReference type="PROSITE" id="PS50188">
    <property type="entry name" value="B302_SPRY"/>
    <property type="match status" value="1"/>
</dbReference>
<feature type="region of interest" description="Disordered" evidence="10">
    <location>
        <begin position="229"/>
        <end position="286"/>
    </location>
</feature>
<dbReference type="SMART" id="SM00409">
    <property type="entry name" value="IG"/>
    <property type="match status" value="1"/>
</dbReference>
<evidence type="ECO:0000256" key="4">
    <source>
        <dbReference type="ARBA" id="ARBA00022729"/>
    </source>
</evidence>
<dbReference type="Pfam" id="PF07686">
    <property type="entry name" value="V-set"/>
    <property type="match status" value="1"/>
</dbReference>
<dbReference type="InterPro" id="IPR003877">
    <property type="entry name" value="SPRY_dom"/>
</dbReference>
<keyword evidence="5" id="KW-1133">Transmembrane helix</keyword>
<dbReference type="InterPro" id="IPR050504">
    <property type="entry name" value="IgSF_BTN/MOG"/>
</dbReference>
<dbReference type="Gene3D" id="2.60.120.920">
    <property type="match status" value="1"/>
</dbReference>
<dbReference type="Ensembl" id="ENSTMTT00000026810.1">
    <property type="protein sequence ID" value="ENSTMTP00000025878.1"/>
    <property type="gene ID" value="ENSTMTG00000018555.1"/>
</dbReference>